<comment type="subcellular location">
    <subcellularLocation>
        <location evidence="1 8">Cell outer membrane</location>
        <topology evidence="1 8">Multi-pass membrane protein</topology>
    </subcellularLocation>
</comment>
<evidence type="ECO:0000256" key="8">
    <source>
        <dbReference type="PROSITE-ProRule" id="PRU01360"/>
    </source>
</evidence>
<name>A0ABS7JBC1_9SPHN</name>
<feature type="signal peptide" evidence="11">
    <location>
        <begin position="1"/>
        <end position="22"/>
    </location>
</feature>
<evidence type="ECO:0000259" key="12">
    <source>
        <dbReference type="Pfam" id="PF00593"/>
    </source>
</evidence>
<dbReference type="Pfam" id="PF07715">
    <property type="entry name" value="Plug"/>
    <property type="match status" value="1"/>
</dbReference>
<dbReference type="Proteomes" id="UP000755104">
    <property type="component" value="Unassembled WGS sequence"/>
</dbReference>
<reference evidence="14 15" key="1">
    <citation type="submission" date="2021-08" db="EMBL/GenBank/DDBJ databases">
        <title>Comparative Genomics Analysis of the Genus Qipengyuania Reveals Extensive Genetic Diversity and Metabolic Versatility, Including the Description of Fifteen Novel Species.</title>
        <authorList>
            <person name="Liu Y."/>
        </authorList>
    </citation>
    <scope>NUCLEOTIDE SEQUENCE [LARGE SCALE GENOMIC DNA]</scope>
    <source>
        <strain evidence="14 15">6D47A</strain>
    </source>
</reference>
<feature type="region of interest" description="Disordered" evidence="10">
    <location>
        <begin position="622"/>
        <end position="641"/>
    </location>
</feature>
<feature type="compositionally biased region" description="Basic and acidic residues" evidence="10">
    <location>
        <begin position="36"/>
        <end position="47"/>
    </location>
</feature>
<keyword evidence="2 8" id="KW-0813">Transport</keyword>
<evidence type="ECO:0000256" key="1">
    <source>
        <dbReference type="ARBA" id="ARBA00004571"/>
    </source>
</evidence>
<dbReference type="InterPro" id="IPR036942">
    <property type="entry name" value="Beta-barrel_TonB_sf"/>
</dbReference>
<accession>A0ABS7JBC1</accession>
<dbReference type="SUPFAM" id="SSF56935">
    <property type="entry name" value="Porins"/>
    <property type="match status" value="1"/>
</dbReference>
<dbReference type="Gene3D" id="2.170.130.10">
    <property type="entry name" value="TonB-dependent receptor, plug domain"/>
    <property type="match status" value="1"/>
</dbReference>
<dbReference type="PANTHER" id="PTHR40980:SF4">
    <property type="entry name" value="TONB-DEPENDENT RECEPTOR-LIKE BETA-BARREL DOMAIN-CONTAINING PROTEIN"/>
    <property type="match status" value="1"/>
</dbReference>
<evidence type="ECO:0000259" key="13">
    <source>
        <dbReference type="Pfam" id="PF07715"/>
    </source>
</evidence>
<evidence type="ECO:0000256" key="10">
    <source>
        <dbReference type="SAM" id="MobiDB-lite"/>
    </source>
</evidence>
<keyword evidence="11" id="KW-0732">Signal</keyword>
<comment type="caution">
    <text evidence="14">The sequence shown here is derived from an EMBL/GenBank/DDBJ whole genome shotgun (WGS) entry which is preliminary data.</text>
</comment>
<evidence type="ECO:0000313" key="15">
    <source>
        <dbReference type="Proteomes" id="UP000755104"/>
    </source>
</evidence>
<protein>
    <submittedName>
        <fullName evidence="14">TonB-dependent receptor</fullName>
    </submittedName>
</protein>
<dbReference type="PANTHER" id="PTHR40980">
    <property type="entry name" value="PLUG DOMAIN-CONTAINING PROTEIN"/>
    <property type="match status" value="1"/>
</dbReference>
<dbReference type="InterPro" id="IPR000531">
    <property type="entry name" value="Beta-barrel_TonB"/>
</dbReference>
<evidence type="ECO:0000256" key="2">
    <source>
        <dbReference type="ARBA" id="ARBA00022448"/>
    </source>
</evidence>
<dbReference type="InterPro" id="IPR010104">
    <property type="entry name" value="TonB_rcpt_bac"/>
</dbReference>
<dbReference type="InterPro" id="IPR012910">
    <property type="entry name" value="Plug_dom"/>
</dbReference>
<evidence type="ECO:0000256" key="11">
    <source>
        <dbReference type="SAM" id="SignalP"/>
    </source>
</evidence>
<dbReference type="Pfam" id="PF00593">
    <property type="entry name" value="TonB_dep_Rec_b-barrel"/>
    <property type="match status" value="1"/>
</dbReference>
<dbReference type="RefSeq" id="WP_221558454.1">
    <property type="nucleotide sequence ID" value="NZ_JAIGNO010000007.1"/>
</dbReference>
<dbReference type="EMBL" id="JAIGNO010000007">
    <property type="protein sequence ID" value="MBX7483149.1"/>
    <property type="molecule type" value="Genomic_DNA"/>
</dbReference>
<dbReference type="NCBIfam" id="TIGR01782">
    <property type="entry name" value="TonB-Xanth-Caul"/>
    <property type="match status" value="1"/>
</dbReference>
<evidence type="ECO:0000313" key="14">
    <source>
        <dbReference type="EMBL" id="MBX7483149.1"/>
    </source>
</evidence>
<dbReference type="Gene3D" id="2.40.170.20">
    <property type="entry name" value="TonB-dependent receptor, beta-barrel domain"/>
    <property type="match status" value="1"/>
</dbReference>
<dbReference type="InterPro" id="IPR037066">
    <property type="entry name" value="Plug_dom_sf"/>
</dbReference>
<feature type="domain" description="TonB-dependent receptor-like beta-barrel" evidence="12">
    <location>
        <begin position="385"/>
        <end position="834"/>
    </location>
</feature>
<keyword evidence="3 8" id="KW-1134">Transmembrane beta strand</keyword>
<evidence type="ECO:0000256" key="6">
    <source>
        <dbReference type="ARBA" id="ARBA00023136"/>
    </source>
</evidence>
<evidence type="ECO:0000256" key="9">
    <source>
        <dbReference type="RuleBase" id="RU003357"/>
    </source>
</evidence>
<gene>
    <name evidence="14" type="ORF">K3174_11460</name>
</gene>
<dbReference type="InterPro" id="IPR039426">
    <property type="entry name" value="TonB-dep_rcpt-like"/>
</dbReference>
<comment type="similarity">
    <text evidence="8 9">Belongs to the TonB-dependent receptor family.</text>
</comment>
<feature type="domain" description="TonB-dependent receptor plug" evidence="13">
    <location>
        <begin position="72"/>
        <end position="181"/>
    </location>
</feature>
<organism evidence="14 15">
    <name type="scientific">Qipengyuania qiaonensis</name>
    <dbReference type="NCBI Taxonomy" id="2867240"/>
    <lineage>
        <taxon>Bacteria</taxon>
        <taxon>Pseudomonadati</taxon>
        <taxon>Pseudomonadota</taxon>
        <taxon>Alphaproteobacteria</taxon>
        <taxon>Sphingomonadales</taxon>
        <taxon>Erythrobacteraceae</taxon>
        <taxon>Qipengyuania</taxon>
    </lineage>
</organism>
<evidence type="ECO:0000256" key="5">
    <source>
        <dbReference type="ARBA" id="ARBA00023077"/>
    </source>
</evidence>
<keyword evidence="7 8" id="KW-0998">Cell outer membrane</keyword>
<keyword evidence="4 8" id="KW-0812">Transmembrane</keyword>
<dbReference type="PROSITE" id="PS52016">
    <property type="entry name" value="TONB_DEPENDENT_REC_3"/>
    <property type="match status" value="1"/>
</dbReference>
<sequence>MTRQYLAHLRIIRLSASLAAVAATLVSHDAAWAQQEQDRPEQDQAEKEAEEDENTIVVSGIRLANQRAVEAKRDSDKIIDVLAADDLNKLPDQNLAEALARVPGLTSFQDEGAGLYVGIRGLSQEFVNLTMDGLEVSVASRTFERNLRGANLEAVPSTFVSQVEVIKSVTPDLDGDAIAGTVNLVTRSAIDSKSDWFNIGASVGQYEEDVPFQDVDPSVKGNVSFGTTFANDMIGLVIDANIREIKRDNLKPFAYFGSQDDVRQIPDEVTGFFYERDESSWGGTAKLEIRPSDKLQAYVSATYFDSDTGQKKNKHAMFGANSDPDTMTFSDGVGTARNDDIVYGVDDSLSWTAAFDLFVDERNTISAIGRTSGSTSFQDDPRIDWFYGGPLSGDYTFNGKFYVHEFDAASLAAFTDPDNYVFNGYRRFQEEFDKDVDSFRFDWTSTPANDRGFGFAAGAKYKETAIDYRASFFRWRNPVDDFDFAQFLFVEDYNFPGGNSPQVVMSDIAALKVFAEGLGASSFGRVQGYTNGEDYKVSEEVLAAYALFNYASDDFRFVGGVRYEDTVTTANNRFDRIDDAAFVETKAGYGNWLPSAALTWFVSEDVLLRAGASRTIGRPDIRDLARGETPPNDNGFFERGNPDLKPRTSNNFDLSLEYYFDGGNSLLSAALFHKDISNEIFDLQTPYVFTNDLGVDVDAFFTQPDNGGSAYVRGIELGLVMDRFDFLPGLLANFGTSINVTFADGELDLLDDDGAVLRTVAPEGQSDFLANATLFYDDGRLSGRIAWQHTGAQTQGLSIDGSADLRIEDYEQTDLQIGYKITDNFEIFGEVWNLFENEQEFTNQNLVSGNPNWFEFVRYGRAVWVGVNFKR</sequence>
<evidence type="ECO:0000256" key="3">
    <source>
        <dbReference type="ARBA" id="ARBA00022452"/>
    </source>
</evidence>
<keyword evidence="15" id="KW-1185">Reference proteome</keyword>
<dbReference type="CDD" id="cd01347">
    <property type="entry name" value="ligand_gated_channel"/>
    <property type="match status" value="1"/>
</dbReference>
<feature type="chain" id="PRO_5046544838" evidence="11">
    <location>
        <begin position="23"/>
        <end position="871"/>
    </location>
</feature>
<evidence type="ECO:0000256" key="4">
    <source>
        <dbReference type="ARBA" id="ARBA00022692"/>
    </source>
</evidence>
<proteinExistence type="inferred from homology"/>
<keyword evidence="6 8" id="KW-0472">Membrane</keyword>
<keyword evidence="5 9" id="KW-0798">TonB box</keyword>
<keyword evidence="14" id="KW-0675">Receptor</keyword>
<feature type="region of interest" description="Disordered" evidence="10">
    <location>
        <begin position="32"/>
        <end position="53"/>
    </location>
</feature>
<evidence type="ECO:0000256" key="7">
    <source>
        <dbReference type="ARBA" id="ARBA00023237"/>
    </source>
</evidence>